<feature type="domain" description="SnoaL-like" evidence="1">
    <location>
        <begin position="148"/>
        <end position="268"/>
    </location>
</feature>
<dbReference type="SUPFAM" id="SSF54427">
    <property type="entry name" value="NTF2-like"/>
    <property type="match status" value="2"/>
</dbReference>
<proteinExistence type="predicted"/>
<protein>
    <recommendedName>
        <fullName evidence="1">SnoaL-like domain-containing protein</fullName>
    </recommendedName>
</protein>
<dbReference type="RefSeq" id="WP_319943313.1">
    <property type="nucleotide sequence ID" value="NZ_WEGI01000009.1"/>
</dbReference>
<comment type="caution">
    <text evidence="2">The sequence shown here is derived from an EMBL/GenBank/DDBJ whole genome shotgun (WGS) entry which is preliminary data.</text>
</comment>
<feature type="domain" description="SnoaL-like" evidence="1">
    <location>
        <begin position="6"/>
        <end position="126"/>
    </location>
</feature>
<evidence type="ECO:0000313" key="2">
    <source>
        <dbReference type="EMBL" id="MQY28734.1"/>
    </source>
</evidence>
<dbReference type="AlphaFoldDB" id="A0A7K0DV82"/>
<dbReference type="InterPro" id="IPR032710">
    <property type="entry name" value="NTF2-like_dom_sf"/>
</dbReference>
<dbReference type="InterPro" id="IPR037401">
    <property type="entry name" value="SnoaL-like"/>
</dbReference>
<dbReference type="CDD" id="cd00531">
    <property type="entry name" value="NTF2_like"/>
    <property type="match status" value="2"/>
</dbReference>
<evidence type="ECO:0000259" key="1">
    <source>
        <dbReference type="Pfam" id="PF13577"/>
    </source>
</evidence>
<accession>A0A7K0DV82</accession>
<reference evidence="2 3" key="1">
    <citation type="submission" date="2019-10" db="EMBL/GenBank/DDBJ databases">
        <title>Nocardia macrotermitis sp. nov. and Nocardia aurantia sp. nov., isolated from the gut of fungus growing-termite Macrotermes natalensis.</title>
        <authorList>
            <person name="Benndorf R."/>
            <person name="Schwitalla J."/>
            <person name="Martin K."/>
            <person name="De Beer W."/>
            <person name="Kaster A.-K."/>
            <person name="Vollmers J."/>
            <person name="Poulsen M."/>
            <person name="Beemelmanns C."/>
        </authorList>
    </citation>
    <scope>NUCLEOTIDE SEQUENCE [LARGE SCALE GENOMIC DNA]</scope>
    <source>
        <strain evidence="2 3">RB56</strain>
    </source>
</reference>
<sequence>MTVDREIRADVTDVLIRYATSVDRRDWDLFRTCFTDDCTADYGEIGVFHDVEGFTERWALVHSHCGPSVHRITNCDIVIGESGATARCYVDAVVMTPDGRTGSHAVGFFDDELVETARGWRIARRRYTMVLLHTIGNEGRGAARPDPAADIEAIRALKGRYFRTLDTKDWNGFRAVFTDDVVIDTSGSGGPRFEGADEFLAFLRPGLAEAVTVHHGHTPEIELTSATTATGVWAMADLVRWADGSQLTGYGHYHETYRKDGNGWRIASSALTRLRMDMAPAAG</sequence>
<evidence type="ECO:0000313" key="3">
    <source>
        <dbReference type="Proteomes" id="UP000431401"/>
    </source>
</evidence>
<dbReference type="Pfam" id="PF13577">
    <property type="entry name" value="SnoaL_4"/>
    <property type="match status" value="2"/>
</dbReference>
<dbReference type="Gene3D" id="3.10.450.50">
    <property type="match status" value="2"/>
</dbReference>
<gene>
    <name evidence="2" type="ORF">NRB56_43180</name>
</gene>
<dbReference type="EMBL" id="WEGI01000009">
    <property type="protein sequence ID" value="MQY28734.1"/>
    <property type="molecule type" value="Genomic_DNA"/>
</dbReference>
<name>A0A7K0DV82_9NOCA</name>
<keyword evidence="3" id="KW-1185">Reference proteome</keyword>
<dbReference type="Proteomes" id="UP000431401">
    <property type="component" value="Unassembled WGS sequence"/>
</dbReference>
<organism evidence="2 3">
    <name type="scientific">Nocardia aurantia</name>
    <dbReference type="NCBI Taxonomy" id="2585199"/>
    <lineage>
        <taxon>Bacteria</taxon>
        <taxon>Bacillati</taxon>
        <taxon>Actinomycetota</taxon>
        <taxon>Actinomycetes</taxon>
        <taxon>Mycobacteriales</taxon>
        <taxon>Nocardiaceae</taxon>
        <taxon>Nocardia</taxon>
    </lineage>
</organism>